<dbReference type="Proteomes" id="UP000218102">
    <property type="component" value="Unassembled WGS sequence"/>
</dbReference>
<reference evidence="3 4" key="1">
    <citation type="submission" date="2017-09" db="EMBL/GenBank/DDBJ databases">
        <authorList>
            <person name="Ehlers B."/>
            <person name="Leendertz F.H."/>
        </authorList>
    </citation>
    <scope>NUCLEOTIDE SEQUENCE [LARGE SCALE GENOMIC DNA]</scope>
    <source>
        <strain evidence="3 4">DJ-1</strain>
    </source>
</reference>
<dbReference type="PROSITE" id="PS50994">
    <property type="entry name" value="INTEGRASE"/>
    <property type="match status" value="1"/>
</dbReference>
<dbReference type="GO" id="GO:0006313">
    <property type="term" value="P:DNA transposition"/>
    <property type="evidence" value="ECO:0007669"/>
    <property type="project" value="InterPro"/>
</dbReference>
<dbReference type="RefSeq" id="WP_096010314.1">
    <property type="nucleotide sequence ID" value="NZ_CP010359.1"/>
</dbReference>
<dbReference type="GeneID" id="92663862"/>
<evidence type="ECO:0000256" key="1">
    <source>
        <dbReference type="ARBA" id="ARBA00009964"/>
    </source>
</evidence>
<dbReference type="InterPro" id="IPR050900">
    <property type="entry name" value="Transposase_IS3/IS150/IS904"/>
</dbReference>
<dbReference type="PANTHER" id="PTHR46889:SF4">
    <property type="entry name" value="TRANSPOSASE INSO FOR INSERTION SEQUENCE ELEMENT IS911B-RELATED"/>
    <property type="match status" value="1"/>
</dbReference>
<protein>
    <submittedName>
        <fullName evidence="3">IS3 family transposase</fullName>
    </submittedName>
</protein>
<dbReference type="Gene3D" id="3.30.420.10">
    <property type="entry name" value="Ribonuclease H-like superfamily/Ribonuclease H"/>
    <property type="match status" value="1"/>
</dbReference>
<dbReference type="SUPFAM" id="SSF46689">
    <property type="entry name" value="Homeodomain-like"/>
    <property type="match status" value="1"/>
</dbReference>
<dbReference type="InterPro" id="IPR025948">
    <property type="entry name" value="HTH-like_dom"/>
</dbReference>
<dbReference type="Pfam" id="PF00665">
    <property type="entry name" value="rve"/>
    <property type="match status" value="1"/>
</dbReference>
<dbReference type="InterPro" id="IPR002514">
    <property type="entry name" value="Transposase_8"/>
</dbReference>
<proteinExistence type="inferred from homology"/>
<comment type="caution">
    <text evidence="3">The sequence shown here is derived from an EMBL/GenBank/DDBJ whole genome shotgun (WGS) entry which is preliminary data.</text>
</comment>
<organism evidence="3 4">
    <name type="scientific">Pseudomonas plecoglossicida</name>
    <dbReference type="NCBI Taxonomy" id="70775"/>
    <lineage>
        <taxon>Bacteria</taxon>
        <taxon>Pseudomonadati</taxon>
        <taxon>Pseudomonadota</taxon>
        <taxon>Gammaproteobacteria</taxon>
        <taxon>Pseudomonadales</taxon>
        <taxon>Pseudomonadaceae</taxon>
        <taxon>Pseudomonas</taxon>
    </lineage>
</organism>
<dbReference type="AlphaFoldDB" id="A0A2A3LWG5"/>
<evidence type="ECO:0000259" key="2">
    <source>
        <dbReference type="PROSITE" id="PS50994"/>
    </source>
</evidence>
<feature type="domain" description="Integrase catalytic" evidence="2">
    <location>
        <begin position="218"/>
        <end position="381"/>
    </location>
</feature>
<dbReference type="Gene3D" id="1.10.10.60">
    <property type="entry name" value="Homeodomain-like"/>
    <property type="match status" value="1"/>
</dbReference>
<dbReference type="NCBIfam" id="NF033516">
    <property type="entry name" value="transpos_IS3"/>
    <property type="match status" value="1"/>
</dbReference>
<comment type="similarity">
    <text evidence="1">Belongs to the transposase 8 family.</text>
</comment>
<dbReference type="GO" id="GO:0003677">
    <property type="term" value="F:DNA binding"/>
    <property type="evidence" value="ECO:0007669"/>
    <property type="project" value="InterPro"/>
</dbReference>
<dbReference type="InterPro" id="IPR001584">
    <property type="entry name" value="Integrase_cat-core"/>
</dbReference>
<gene>
    <name evidence="3" type="ORF">CMV24_28055</name>
</gene>
<dbReference type="InterPro" id="IPR009057">
    <property type="entry name" value="Homeodomain-like_sf"/>
</dbReference>
<dbReference type="PANTHER" id="PTHR46889">
    <property type="entry name" value="TRANSPOSASE INSF FOR INSERTION SEQUENCE IS3B-RELATED"/>
    <property type="match status" value="1"/>
</dbReference>
<sequence>MTKQRRTFTPEFKREAACLVLDQGYSHAEAARSLGLVESALRRWVNQLQQERGGITPASKALTPEQQKIQELEARITRLEREKSIPKKGYRALDVGRSRAHTLIRQLSAHEPVDFLCEVFEITRSTYYAHRHKRRTPDVERLKLRSRVNELFTRSRGAPGSRSIKSMLQDEGEKIGRFKVRSLMRELSLVSKQPGSHAYKKATVERPDIPNVLNRAFDVDAPNQVWCGDITYIWAQGKWHYLAVVLDLYARRVVGWALSERPDADLVIRALDVAYEQRGKPHGLLFHSDQGSQYGSRQFRQRLWRYRMRQSMSRRGNCWDNAPMERVFRSLKTEWMPVTGYLTGQQAQRDISQYLMDHYNWIRPHQFNDGLAPAKAEEKLKTVSGIS</sequence>
<dbReference type="Pfam" id="PF01527">
    <property type="entry name" value="HTH_Tnp_1"/>
    <property type="match status" value="1"/>
</dbReference>
<dbReference type="EMBL" id="NTME01000055">
    <property type="protein sequence ID" value="PBJ92275.1"/>
    <property type="molecule type" value="Genomic_DNA"/>
</dbReference>
<dbReference type="InterPro" id="IPR036397">
    <property type="entry name" value="RNaseH_sf"/>
</dbReference>
<evidence type="ECO:0000313" key="3">
    <source>
        <dbReference type="EMBL" id="PBJ92275.1"/>
    </source>
</evidence>
<dbReference type="InterPro" id="IPR012337">
    <property type="entry name" value="RNaseH-like_sf"/>
</dbReference>
<evidence type="ECO:0000313" key="4">
    <source>
        <dbReference type="Proteomes" id="UP000218102"/>
    </source>
</evidence>
<dbReference type="Pfam" id="PF13276">
    <property type="entry name" value="HTH_21"/>
    <property type="match status" value="1"/>
</dbReference>
<dbReference type="SUPFAM" id="SSF53098">
    <property type="entry name" value="Ribonuclease H-like"/>
    <property type="match status" value="1"/>
</dbReference>
<dbReference type="InterPro" id="IPR048020">
    <property type="entry name" value="Transpos_IS3"/>
</dbReference>
<name>A0A2A3LWG5_PSEDL</name>
<dbReference type="GO" id="GO:0015074">
    <property type="term" value="P:DNA integration"/>
    <property type="evidence" value="ECO:0007669"/>
    <property type="project" value="InterPro"/>
</dbReference>
<dbReference type="GO" id="GO:0004803">
    <property type="term" value="F:transposase activity"/>
    <property type="evidence" value="ECO:0007669"/>
    <property type="project" value="InterPro"/>
</dbReference>
<accession>A0A2A3LWG5</accession>